<proteinExistence type="predicted"/>
<accession>A0A818BPX1</accession>
<evidence type="ECO:0000313" key="2">
    <source>
        <dbReference type="Proteomes" id="UP000663865"/>
    </source>
</evidence>
<organism evidence="1 2">
    <name type="scientific">Rotaria socialis</name>
    <dbReference type="NCBI Taxonomy" id="392032"/>
    <lineage>
        <taxon>Eukaryota</taxon>
        <taxon>Metazoa</taxon>
        <taxon>Spiralia</taxon>
        <taxon>Gnathifera</taxon>
        <taxon>Rotifera</taxon>
        <taxon>Eurotatoria</taxon>
        <taxon>Bdelloidea</taxon>
        <taxon>Philodinida</taxon>
        <taxon>Philodinidae</taxon>
        <taxon>Rotaria</taxon>
    </lineage>
</organism>
<gene>
    <name evidence="1" type="ORF">KIK155_LOCUS9909</name>
</gene>
<reference evidence="1" key="1">
    <citation type="submission" date="2021-02" db="EMBL/GenBank/DDBJ databases">
        <authorList>
            <person name="Nowell W R."/>
        </authorList>
    </citation>
    <scope>NUCLEOTIDE SEQUENCE</scope>
</reference>
<dbReference type="AlphaFoldDB" id="A0A818BPX1"/>
<name>A0A818BPX1_9BILA</name>
<comment type="caution">
    <text evidence="1">The sequence shown here is derived from an EMBL/GenBank/DDBJ whole genome shotgun (WGS) entry which is preliminary data.</text>
</comment>
<protein>
    <submittedName>
        <fullName evidence="1">Uncharacterized protein</fullName>
    </submittedName>
</protein>
<evidence type="ECO:0000313" key="1">
    <source>
        <dbReference type="EMBL" id="CAF3420711.1"/>
    </source>
</evidence>
<sequence length="110" mass="12958">MAATEARANQYRIEFENAMAILKENERMGPLHRQLTQIIYHRVMFESGLTDSMVKIIHKVNREEKRNPKKLFIIIKCPTNKRADISTQTTSDDYVIYNEDYKPCLTYTSQ</sequence>
<dbReference type="EMBL" id="CAJNYV010001426">
    <property type="protein sequence ID" value="CAF3420711.1"/>
    <property type="molecule type" value="Genomic_DNA"/>
</dbReference>
<dbReference type="Proteomes" id="UP000663865">
    <property type="component" value="Unassembled WGS sequence"/>
</dbReference>